<feature type="transmembrane region" description="Helical" evidence="1">
    <location>
        <begin position="7"/>
        <end position="23"/>
    </location>
</feature>
<name>A0A098E974_9ZZZZ</name>
<protein>
    <submittedName>
        <fullName evidence="2">Uncharacterized protein</fullName>
    </submittedName>
</protein>
<dbReference type="EMBL" id="CCXY01000057">
    <property type="protein sequence ID" value="CEG11530.1"/>
    <property type="molecule type" value="Genomic_DNA"/>
</dbReference>
<sequence>MQIMTPFFIIGVFFSSVSITFLTSNNIVYYLVLLELVGFFIGSAVMVISNFKEINIQPFPLIKFFTLMQIICLISWINYFSRNYKTSWETIQNSRSFKNE</sequence>
<proteinExistence type="predicted"/>
<feature type="transmembrane region" description="Helical" evidence="1">
    <location>
        <begin position="29"/>
        <end position="49"/>
    </location>
</feature>
<evidence type="ECO:0000313" key="2">
    <source>
        <dbReference type="EMBL" id="CEG11530.1"/>
    </source>
</evidence>
<reference evidence="2" key="1">
    <citation type="submission" date="2014-09" db="EMBL/GenBank/DDBJ databases">
        <authorList>
            <person name="Probst J Alexander"/>
        </authorList>
    </citation>
    <scope>NUCLEOTIDE SEQUENCE</scope>
</reference>
<keyword evidence="1" id="KW-0472">Membrane</keyword>
<gene>
    <name evidence="2" type="ORF">MSIBF_A150008</name>
</gene>
<evidence type="ECO:0000256" key="1">
    <source>
        <dbReference type="SAM" id="Phobius"/>
    </source>
</evidence>
<feature type="transmembrane region" description="Helical" evidence="1">
    <location>
        <begin position="61"/>
        <end position="79"/>
    </location>
</feature>
<keyword evidence="1" id="KW-0812">Transmembrane</keyword>
<keyword evidence="1" id="KW-1133">Transmembrane helix</keyword>
<accession>A0A098E974</accession>
<dbReference type="AlphaFoldDB" id="A0A098E974"/>
<organism evidence="2">
    <name type="scientific">groundwater metagenome</name>
    <dbReference type="NCBI Taxonomy" id="717931"/>
    <lineage>
        <taxon>unclassified sequences</taxon>
        <taxon>metagenomes</taxon>
        <taxon>ecological metagenomes</taxon>
    </lineage>
</organism>